<name>A0A7S9QDM9_9RHOB</name>
<dbReference type="FunFam" id="2.30.180.10:FF:000032">
    <property type="entry name" value="Fasciclin domain-containing protein, putative"/>
    <property type="match status" value="1"/>
</dbReference>
<proteinExistence type="predicted"/>
<keyword evidence="4" id="KW-1185">Reference proteome</keyword>
<dbReference type="RefSeq" id="WP_196103515.1">
    <property type="nucleotide sequence ID" value="NZ_CP064942.1"/>
</dbReference>
<organism evidence="3 4">
    <name type="scientific">Pontivivens ytuae</name>
    <dbReference type="NCBI Taxonomy" id="2789856"/>
    <lineage>
        <taxon>Bacteria</taxon>
        <taxon>Pseudomonadati</taxon>
        <taxon>Pseudomonadota</taxon>
        <taxon>Alphaproteobacteria</taxon>
        <taxon>Rhodobacterales</taxon>
        <taxon>Paracoccaceae</taxon>
        <taxon>Pontivivens</taxon>
    </lineage>
</organism>
<keyword evidence="1" id="KW-0732">Signal</keyword>
<dbReference type="PROSITE" id="PS50213">
    <property type="entry name" value="FAS1"/>
    <property type="match status" value="1"/>
</dbReference>
<dbReference type="InterPro" id="IPR050904">
    <property type="entry name" value="Adhesion/Biosynth-related"/>
</dbReference>
<dbReference type="KEGG" id="poz:I0K15_00565"/>
<feature type="signal peptide" evidence="1">
    <location>
        <begin position="1"/>
        <end position="21"/>
    </location>
</feature>
<dbReference type="PANTHER" id="PTHR10900:SF77">
    <property type="entry name" value="FI19380P1"/>
    <property type="match status" value="1"/>
</dbReference>
<evidence type="ECO:0000256" key="1">
    <source>
        <dbReference type="SAM" id="SignalP"/>
    </source>
</evidence>
<dbReference type="SMART" id="SM00554">
    <property type="entry name" value="FAS1"/>
    <property type="match status" value="1"/>
</dbReference>
<gene>
    <name evidence="3" type="ORF">I0K15_00565</name>
</gene>
<dbReference type="Proteomes" id="UP000594800">
    <property type="component" value="Chromosome"/>
</dbReference>
<reference evidence="3 4" key="1">
    <citation type="submission" date="2020-11" db="EMBL/GenBank/DDBJ databases">
        <title>Description of Pontivivens ytuae sp. nov. isolated from deep sea sediment of Mariana Trench.</title>
        <authorList>
            <person name="Wang Z."/>
            <person name="Sun Q.-L."/>
            <person name="Xu X.-D."/>
            <person name="Tang Y.-Z."/>
            <person name="Zhang J."/>
        </authorList>
    </citation>
    <scope>NUCLEOTIDE SEQUENCE [LARGE SCALE GENOMIC DNA]</scope>
    <source>
        <strain evidence="3 4">MT2928</strain>
    </source>
</reference>
<dbReference type="Pfam" id="PF02469">
    <property type="entry name" value="Fasciclin"/>
    <property type="match status" value="1"/>
</dbReference>
<evidence type="ECO:0000313" key="3">
    <source>
        <dbReference type="EMBL" id="QPH54306.1"/>
    </source>
</evidence>
<evidence type="ECO:0000259" key="2">
    <source>
        <dbReference type="PROSITE" id="PS50213"/>
    </source>
</evidence>
<dbReference type="PANTHER" id="PTHR10900">
    <property type="entry name" value="PERIOSTIN-RELATED"/>
    <property type="match status" value="1"/>
</dbReference>
<dbReference type="EMBL" id="CP064942">
    <property type="protein sequence ID" value="QPH54306.1"/>
    <property type="molecule type" value="Genomic_DNA"/>
</dbReference>
<accession>A0A7S9QDM9</accession>
<dbReference type="Gene3D" id="2.30.180.10">
    <property type="entry name" value="FAS1 domain"/>
    <property type="match status" value="1"/>
</dbReference>
<feature type="domain" description="FAS1" evidence="2">
    <location>
        <begin position="21"/>
        <end position="153"/>
    </location>
</feature>
<sequence length="158" mass="16070">MFRTTLAALALIAPTAMSAQTADIVATAQSAGSFETLVEAIQAAGLEDTLSAGGPFTIFAPTDAAFEGLPDGAVEELLDPANRDELVALLTYHVVPGQLESFDFSGTTVAVATVNGSPLSVDGTAGVMVDDAEVVEADILATNGVIHVIDRVLVPMGP</sequence>
<protein>
    <submittedName>
        <fullName evidence="3">Fasciclin domain-containing protein</fullName>
    </submittedName>
</protein>
<dbReference type="InterPro" id="IPR000782">
    <property type="entry name" value="FAS1_domain"/>
</dbReference>
<feature type="chain" id="PRO_5032451265" evidence="1">
    <location>
        <begin position="22"/>
        <end position="158"/>
    </location>
</feature>
<dbReference type="InterPro" id="IPR036378">
    <property type="entry name" value="FAS1_dom_sf"/>
</dbReference>
<evidence type="ECO:0000313" key="4">
    <source>
        <dbReference type="Proteomes" id="UP000594800"/>
    </source>
</evidence>
<dbReference type="AlphaFoldDB" id="A0A7S9QDM9"/>
<dbReference type="GO" id="GO:0005615">
    <property type="term" value="C:extracellular space"/>
    <property type="evidence" value="ECO:0007669"/>
    <property type="project" value="TreeGrafter"/>
</dbReference>
<dbReference type="SUPFAM" id="SSF82153">
    <property type="entry name" value="FAS1 domain"/>
    <property type="match status" value="1"/>
</dbReference>